<dbReference type="EMBL" id="JAFBCY010000002">
    <property type="protein sequence ID" value="MBM7851558.1"/>
    <property type="molecule type" value="Genomic_DNA"/>
</dbReference>
<name>A0A9W6IQI1_9HYPH</name>
<feature type="binding site" description="axial binding residue" evidence="6">
    <location>
        <position position="86"/>
    </location>
    <ligand>
        <name>heme c</name>
        <dbReference type="ChEBI" id="CHEBI:61717"/>
    </ligand>
    <ligandPart>
        <name>Fe</name>
        <dbReference type="ChEBI" id="CHEBI:18248"/>
    </ligandPart>
</feature>
<feature type="signal peptide" evidence="8">
    <location>
        <begin position="1"/>
        <end position="25"/>
    </location>
</feature>
<feature type="chain" id="PRO_5040811898" description="Cytochrome c-L" evidence="8">
    <location>
        <begin position="26"/>
        <end position="192"/>
    </location>
</feature>
<keyword evidence="12" id="KW-1185">Reference proteome</keyword>
<sequence length="192" mass="20731">MIKRNLLMAGLAAAALGFGAFGAQAAIELHNTVTGEPLNLDDAGPEGRDTEAFKQFLETGKNPYNKEPNCLANGEQLFLSMCSGCHGHVAEGKIGPGLNDNYWTYPDNNTDKGLFETIFGGASGQMGPMYGAVNPDQMLQIMSWVRHLYKDGVEDANWLDDADKANFKPYDGHSHAPKPDPAKTPEACKPSE</sequence>
<comment type="function">
    <text evidence="4">Electron acceptor for MDH. Acts in methanol oxidation.</text>
</comment>
<keyword evidence="4" id="KW-0485">Methanol utilization</keyword>
<feature type="region of interest" description="Disordered" evidence="7">
    <location>
        <begin position="167"/>
        <end position="192"/>
    </location>
</feature>
<reference evidence="11 12" key="2">
    <citation type="submission" date="2021-01" db="EMBL/GenBank/DDBJ databases">
        <title>Genomic Encyclopedia of Type Strains, Phase IV (KMG-IV): sequencing the most valuable type-strain genomes for metagenomic binning, comparative biology and taxonomic classification.</title>
        <authorList>
            <person name="Goeker M."/>
        </authorList>
    </citation>
    <scope>NUCLEOTIDE SEQUENCE [LARGE SCALE GENOMIC DNA]</scope>
    <source>
        <strain evidence="11 12">DSM 6130</strain>
    </source>
</reference>
<evidence type="ECO:0000256" key="4">
    <source>
        <dbReference type="PIRNR" id="PIRNR000008"/>
    </source>
</evidence>
<protein>
    <recommendedName>
        <fullName evidence="4">Cytochrome c-L</fullName>
    </recommendedName>
</protein>
<keyword evidence="8" id="KW-0732">Signal</keyword>
<evidence type="ECO:0000313" key="10">
    <source>
        <dbReference type="EMBL" id="GLK54616.1"/>
    </source>
</evidence>
<dbReference type="PIRSF" id="PIRSF000008">
    <property type="entry name" value="Cytochrome_c551i"/>
    <property type="match status" value="1"/>
</dbReference>
<feature type="binding site" description="covalent" evidence="5">
    <location>
        <position position="82"/>
    </location>
    <ligand>
        <name>heme c</name>
        <dbReference type="ChEBI" id="CHEBI:61717"/>
    </ligand>
</feature>
<evidence type="ECO:0000256" key="7">
    <source>
        <dbReference type="SAM" id="MobiDB-lite"/>
    </source>
</evidence>
<dbReference type="Pfam" id="PF13442">
    <property type="entry name" value="Cytochrome_CBB3"/>
    <property type="match status" value="1"/>
</dbReference>
<evidence type="ECO:0000313" key="13">
    <source>
        <dbReference type="Proteomes" id="UP001143400"/>
    </source>
</evidence>
<evidence type="ECO:0000256" key="3">
    <source>
        <dbReference type="ARBA" id="ARBA00023004"/>
    </source>
</evidence>
<organism evidence="10 13">
    <name type="scientific">Methylopila capsulata</name>
    <dbReference type="NCBI Taxonomy" id="61654"/>
    <lineage>
        <taxon>Bacteria</taxon>
        <taxon>Pseudomonadati</taxon>
        <taxon>Pseudomonadota</taxon>
        <taxon>Alphaproteobacteria</taxon>
        <taxon>Hyphomicrobiales</taxon>
        <taxon>Methylopilaceae</taxon>
        <taxon>Methylopila</taxon>
    </lineage>
</organism>
<keyword evidence="4" id="KW-0574">Periplasm</keyword>
<gene>
    <name evidence="10" type="ORF">GCM10008170_06350</name>
    <name evidence="11" type="ORF">JOD31_001783</name>
</gene>
<evidence type="ECO:0000256" key="6">
    <source>
        <dbReference type="PIRSR" id="PIRSR000008-2"/>
    </source>
</evidence>
<evidence type="ECO:0000313" key="11">
    <source>
        <dbReference type="EMBL" id="MBM7851558.1"/>
    </source>
</evidence>
<dbReference type="PROSITE" id="PS51007">
    <property type="entry name" value="CYTC"/>
    <property type="match status" value="1"/>
</dbReference>
<dbReference type="Proteomes" id="UP001143400">
    <property type="component" value="Unassembled WGS sequence"/>
</dbReference>
<keyword evidence="1 4" id="KW-0349">Heme</keyword>
<dbReference type="GO" id="GO:0009055">
    <property type="term" value="F:electron transfer activity"/>
    <property type="evidence" value="ECO:0007669"/>
    <property type="project" value="UniProtKB-UniRule"/>
</dbReference>
<dbReference type="GO" id="GO:0042597">
    <property type="term" value="C:periplasmic space"/>
    <property type="evidence" value="ECO:0007669"/>
    <property type="project" value="UniProtKB-SubCell"/>
</dbReference>
<keyword evidence="4" id="KW-0249">Electron transport</keyword>
<reference evidence="10" key="3">
    <citation type="submission" date="2023-01" db="EMBL/GenBank/DDBJ databases">
        <authorList>
            <person name="Sun Q."/>
            <person name="Evtushenko L."/>
        </authorList>
    </citation>
    <scope>NUCLEOTIDE SEQUENCE</scope>
    <source>
        <strain evidence="10">VKM B-1606</strain>
    </source>
</reference>
<proteinExistence type="predicted"/>
<dbReference type="RefSeq" id="WP_204949976.1">
    <property type="nucleotide sequence ID" value="NZ_BSFF01000001.1"/>
</dbReference>
<dbReference type="Gene3D" id="1.10.760.10">
    <property type="entry name" value="Cytochrome c-like domain"/>
    <property type="match status" value="1"/>
</dbReference>
<dbReference type="GO" id="GO:0005506">
    <property type="term" value="F:iron ion binding"/>
    <property type="evidence" value="ECO:0007669"/>
    <property type="project" value="UniProtKB-UniRule"/>
</dbReference>
<keyword evidence="2 4" id="KW-0479">Metal-binding</keyword>
<evidence type="ECO:0000259" key="9">
    <source>
        <dbReference type="PROSITE" id="PS51007"/>
    </source>
</evidence>
<dbReference type="Proteomes" id="UP000758856">
    <property type="component" value="Unassembled WGS sequence"/>
</dbReference>
<dbReference type="InterPro" id="IPR036909">
    <property type="entry name" value="Cyt_c-like_dom_sf"/>
</dbReference>
<dbReference type="EMBL" id="BSFF01000001">
    <property type="protein sequence ID" value="GLK54616.1"/>
    <property type="molecule type" value="Genomic_DNA"/>
</dbReference>
<dbReference type="SUPFAM" id="SSF46626">
    <property type="entry name" value="Cytochrome c"/>
    <property type="match status" value="1"/>
</dbReference>
<evidence type="ECO:0000256" key="8">
    <source>
        <dbReference type="SAM" id="SignalP"/>
    </source>
</evidence>
<dbReference type="InterPro" id="IPR009153">
    <property type="entry name" value="Cyt_cL"/>
</dbReference>
<evidence type="ECO:0000313" key="12">
    <source>
        <dbReference type="Proteomes" id="UP000758856"/>
    </source>
</evidence>
<dbReference type="NCBIfam" id="TIGR03872">
    <property type="entry name" value="cytochrome_MoxG"/>
    <property type="match status" value="1"/>
</dbReference>
<reference evidence="10" key="1">
    <citation type="journal article" date="2014" name="Int. J. Syst. Evol. Microbiol.">
        <title>Complete genome sequence of Corynebacterium casei LMG S-19264T (=DSM 44701T), isolated from a smear-ripened cheese.</title>
        <authorList>
            <consortium name="US DOE Joint Genome Institute (JGI-PGF)"/>
            <person name="Walter F."/>
            <person name="Albersmeier A."/>
            <person name="Kalinowski J."/>
            <person name="Ruckert C."/>
        </authorList>
    </citation>
    <scope>NUCLEOTIDE SEQUENCE</scope>
    <source>
        <strain evidence="10">VKM B-1606</strain>
    </source>
</reference>
<dbReference type="GO" id="GO:0020037">
    <property type="term" value="F:heme binding"/>
    <property type="evidence" value="ECO:0007669"/>
    <property type="project" value="UniProtKB-UniRule"/>
</dbReference>
<comment type="subcellular location">
    <subcellularLocation>
        <location evidence="4">Periplasm</location>
    </subcellularLocation>
</comment>
<evidence type="ECO:0000256" key="5">
    <source>
        <dbReference type="PIRSR" id="PIRSR000008-1"/>
    </source>
</evidence>
<feature type="compositionally biased region" description="Basic and acidic residues" evidence="7">
    <location>
        <begin position="167"/>
        <end position="183"/>
    </location>
</feature>
<dbReference type="AlphaFoldDB" id="A0A9W6IQI1"/>
<comment type="caution">
    <text evidence="10">The sequence shown here is derived from an EMBL/GenBank/DDBJ whole genome shotgun (WGS) entry which is preliminary data.</text>
</comment>
<feature type="binding site" description="covalent" evidence="5">
    <location>
        <position position="85"/>
    </location>
    <ligand>
        <name>heme c</name>
        <dbReference type="ChEBI" id="CHEBI:61717"/>
    </ligand>
</feature>
<dbReference type="GO" id="GO:0015945">
    <property type="term" value="P:methanol metabolic process"/>
    <property type="evidence" value="ECO:0007669"/>
    <property type="project" value="UniProtKB-UniRule"/>
</dbReference>
<keyword evidence="4" id="KW-0813">Transport</keyword>
<dbReference type="InterPro" id="IPR009056">
    <property type="entry name" value="Cyt_c-like_dom"/>
</dbReference>
<feature type="domain" description="Cytochrome c" evidence="9">
    <location>
        <begin position="69"/>
        <end position="149"/>
    </location>
</feature>
<comment type="PTM">
    <text evidence="5">Binds 1 heme c group covalently per subunit.</text>
</comment>
<keyword evidence="3 4" id="KW-0408">Iron</keyword>
<evidence type="ECO:0000256" key="1">
    <source>
        <dbReference type="ARBA" id="ARBA00022617"/>
    </source>
</evidence>
<evidence type="ECO:0000256" key="2">
    <source>
        <dbReference type="ARBA" id="ARBA00022723"/>
    </source>
</evidence>
<accession>A0A9W6IQI1</accession>